<gene>
    <name evidence="17 19" type="primary">uvrA</name>
    <name evidence="19" type="ORF">OG913_12245</name>
</gene>
<keyword evidence="10 17" id="KW-0067">ATP-binding</keyword>
<evidence type="ECO:0000256" key="9">
    <source>
        <dbReference type="ARBA" id="ARBA00022833"/>
    </source>
</evidence>
<dbReference type="Gene3D" id="1.10.8.280">
    <property type="entry name" value="ABC transporter ATPase domain-like"/>
    <property type="match status" value="1"/>
</dbReference>
<name>A0ABZ1T2W5_9ACTN</name>
<dbReference type="GO" id="GO:0016787">
    <property type="term" value="F:hydrolase activity"/>
    <property type="evidence" value="ECO:0007669"/>
    <property type="project" value="UniProtKB-KW"/>
</dbReference>
<evidence type="ECO:0000313" key="19">
    <source>
        <dbReference type="EMBL" id="WUP79164.1"/>
    </source>
</evidence>
<keyword evidence="6 17" id="KW-0227">DNA damage</keyword>
<evidence type="ECO:0000256" key="14">
    <source>
        <dbReference type="ARBA" id="ARBA00038000"/>
    </source>
</evidence>
<dbReference type="InterPro" id="IPR004602">
    <property type="entry name" value="UvrA"/>
</dbReference>
<evidence type="ECO:0000256" key="4">
    <source>
        <dbReference type="ARBA" id="ARBA00022737"/>
    </source>
</evidence>
<evidence type="ECO:0000256" key="2">
    <source>
        <dbReference type="ARBA" id="ARBA00022490"/>
    </source>
</evidence>
<evidence type="ECO:0000259" key="18">
    <source>
        <dbReference type="PROSITE" id="PS50893"/>
    </source>
</evidence>
<evidence type="ECO:0000313" key="20">
    <source>
        <dbReference type="Proteomes" id="UP001432011"/>
    </source>
</evidence>
<dbReference type="Pfam" id="PF17760">
    <property type="entry name" value="UvrA_inter"/>
    <property type="match status" value="1"/>
</dbReference>
<dbReference type="InterPro" id="IPR003439">
    <property type="entry name" value="ABC_transporter-like_ATP-bd"/>
</dbReference>
<dbReference type="InterPro" id="IPR003593">
    <property type="entry name" value="AAA+_ATPase"/>
</dbReference>
<dbReference type="EMBL" id="CP108085">
    <property type="protein sequence ID" value="WUP79164.1"/>
    <property type="molecule type" value="Genomic_DNA"/>
</dbReference>
<keyword evidence="17" id="KW-0742">SOS response</keyword>
<keyword evidence="5 17" id="KW-0547">Nucleotide-binding</keyword>
<evidence type="ECO:0000256" key="10">
    <source>
        <dbReference type="ARBA" id="ARBA00022840"/>
    </source>
</evidence>
<dbReference type="CDD" id="cd03271">
    <property type="entry name" value="ABC_UvrA_II"/>
    <property type="match status" value="1"/>
</dbReference>
<dbReference type="InterPro" id="IPR017871">
    <property type="entry name" value="ABC_transporter-like_CS"/>
</dbReference>
<evidence type="ECO:0000256" key="1">
    <source>
        <dbReference type="ARBA" id="ARBA00004496"/>
    </source>
</evidence>
<comment type="caution">
    <text evidence="17">Lacks conserved residue(s) required for the propagation of feature annotation.</text>
</comment>
<reference evidence="19" key="1">
    <citation type="submission" date="2022-10" db="EMBL/GenBank/DDBJ databases">
        <title>The complete genomes of actinobacterial strains from the NBC collection.</title>
        <authorList>
            <person name="Joergensen T.S."/>
            <person name="Alvarez Arevalo M."/>
            <person name="Sterndorff E.B."/>
            <person name="Faurdal D."/>
            <person name="Vuksanovic O."/>
            <person name="Mourched A.-S."/>
            <person name="Charusanti P."/>
            <person name="Shaw S."/>
            <person name="Blin K."/>
            <person name="Weber T."/>
        </authorList>
    </citation>
    <scope>NUCLEOTIDE SEQUENCE</scope>
    <source>
        <strain evidence="19">NBC_00254</strain>
    </source>
</reference>
<dbReference type="PROSITE" id="PS50893">
    <property type="entry name" value="ABC_TRANSPORTER_2"/>
    <property type="match status" value="1"/>
</dbReference>
<evidence type="ECO:0000256" key="7">
    <source>
        <dbReference type="ARBA" id="ARBA00022769"/>
    </source>
</evidence>
<keyword evidence="9 17" id="KW-0862">Zinc</keyword>
<dbReference type="InterPro" id="IPR041102">
    <property type="entry name" value="UvrA_inter"/>
</dbReference>
<dbReference type="PANTHER" id="PTHR43152">
    <property type="entry name" value="UVRABC SYSTEM PROTEIN A"/>
    <property type="match status" value="1"/>
</dbReference>
<dbReference type="NCBIfam" id="NF001503">
    <property type="entry name" value="PRK00349.1"/>
    <property type="match status" value="1"/>
</dbReference>
<evidence type="ECO:0000256" key="3">
    <source>
        <dbReference type="ARBA" id="ARBA00022723"/>
    </source>
</evidence>
<dbReference type="NCBIfam" id="TIGR00630">
    <property type="entry name" value="uvra"/>
    <property type="match status" value="1"/>
</dbReference>
<proteinExistence type="inferred from homology"/>
<comment type="similarity">
    <text evidence="14 17">Belongs to the ABC transporter superfamily. UvrA family.</text>
</comment>
<evidence type="ECO:0000256" key="12">
    <source>
        <dbReference type="ARBA" id="ARBA00023125"/>
    </source>
</evidence>
<dbReference type="InterPro" id="IPR041552">
    <property type="entry name" value="UvrA_DNA-bd"/>
</dbReference>
<dbReference type="PANTHER" id="PTHR43152:SF3">
    <property type="entry name" value="UVRABC SYSTEM PROTEIN A"/>
    <property type="match status" value="1"/>
</dbReference>
<protein>
    <recommendedName>
        <fullName evidence="15 17">UvrABC system protein A</fullName>
        <shortName evidence="17">UvrA protein</shortName>
    </recommendedName>
    <alternativeName>
        <fullName evidence="16 17">Excinuclease ABC subunit A</fullName>
    </alternativeName>
</protein>
<evidence type="ECO:0000256" key="17">
    <source>
        <dbReference type="HAMAP-Rule" id="MF_00205"/>
    </source>
</evidence>
<dbReference type="Gene3D" id="3.30.1490.20">
    <property type="entry name" value="ATP-grasp fold, A domain"/>
    <property type="match status" value="1"/>
</dbReference>
<sequence length="1003" mass="110458">MPGAGLTKLIPWFAERVPRKHAGPPPPAAGRCPPKLSVALDSLPVHLHSPHRPIGTTVADRLIVRGAREHNLKDVSLDLPRDALIVFTGLSGSGKSSLAFDTIFAEGQRRYVESLSAYARQFLGQMDKPDVDFIEGLSPAVSIDQKSTSRNPRSTVGTITEVYDYLRLLWARIGKPHCPQCGRPIARQTPQQIVDRVLELEEGTRFQVLAPIIRGRKGEYAELFRELQTKGYARARVDGTIVRLEEPPTLKKYEKHDIEVIVDRLSVKESARRRLTDSVETALQLSGGTITLDFVDLPDDDPNRERFYSEHLYCPYDDLSFEELEPRSFSFNSPFGACPECTGLGTRMEVDPDLLVPDPERTLGDGAISPWANGHTSDYFVRLLEALGNALGFDLDTPWERLSKKAQKAILHGHDEQVHIRYSNRYGRQRSYYTDFEGVIPWVQRRHAESESDASRERFEGFMREVPCPACKGRRLKPVSLAVTVGDASIAEVSGMSIADCSKFLSGLRLSERDMQIAERVVKEINARLGFLLDVGLDYLTLDRAAGTLAGGEAQRIRLATQIGSGLVGVLYVLDEPSIGLHQRDNQRLLETLIRLRDMGNTLIVVEHDEDTIAAADWVVDIGPGAGEHGGQVVVSGTVQDLLASEESLTGAYLSGRKAITVPEIRRPRDKKRQLVVKGAREHNLKGVDVEFPLGVFTAVTGVSGSGKSTLVNDILYAALAKELNGAKTVPGRHSRVVGTDLVDKVVHVDQSPIGRTPRSNPATYTGVFDHVRKLFAATTEAKVRGYLQGRFSFNVKGGRCEACAGDGTIKIEMNFLPDVYVPCEVCHGARYNRETLEVHYKGKTISEVLDMPIEEALEFFEAIPAIRRHLQTLNDVGLGYVRLGQPATTLSGGEAQRVKLASELQRRSTGRTVYVLDEPTTGLHFEDIRRLLGVLNRLVDAGNTVIVIEHNLDVIKTADWIIDMGPEGGSGGGRVIAAGTPEDVARVEESHTGAFLRKILGV</sequence>
<dbReference type="Proteomes" id="UP001432011">
    <property type="component" value="Chromosome"/>
</dbReference>
<feature type="domain" description="ABC transporter" evidence="18">
    <location>
        <begin position="660"/>
        <end position="998"/>
    </location>
</feature>
<dbReference type="CDD" id="cd03270">
    <property type="entry name" value="ABC_UvrA_I"/>
    <property type="match status" value="1"/>
</dbReference>
<evidence type="ECO:0000256" key="6">
    <source>
        <dbReference type="ARBA" id="ARBA00022763"/>
    </source>
</evidence>
<evidence type="ECO:0000256" key="5">
    <source>
        <dbReference type="ARBA" id="ARBA00022741"/>
    </source>
</evidence>
<keyword evidence="12 17" id="KW-0238">DNA-binding</keyword>
<evidence type="ECO:0000256" key="16">
    <source>
        <dbReference type="ARBA" id="ARBA00042156"/>
    </source>
</evidence>
<feature type="zinc finger region" description="C4-type" evidence="17">
    <location>
        <begin position="801"/>
        <end position="827"/>
    </location>
</feature>
<dbReference type="Pfam" id="PF17755">
    <property type="entry name" value="UvrA_DNA-bind"/>
    <property type="match status" value="1"/>
</dbReference>
<keyword evidence="13 17" id="KW-0234">DNA repair</keyword>
<comment type="subunit">
    <text evidence="17">Forms a heterotetramer with UvrB during the search for lesions.</text>
</comment>
<keyword evidence="7 17" id="KW-0228">DNA excision</keyword>
<dbReference type="Gene3D" id="3.40.50.300">
    <property type="entry name" value="P-loop containing nucleotide triphosphate hydrolases"/>
    <property type="match status" value="2"/>
</dbReference>
<keyword evidence="11 17" id="KW-0267">Excision nuclease</keyword>
<keyword evidence="19" id="KW-0378">Hydrolase</keyword>
<feature type="binding site" evidence="17">
    <location>
        <begin position="89"/>
        <end position="96"/>
    </location>
    <ligand>
        <name>ATP</name>
        <dbReference type="ChEBI" id="CHEBI:30616"/>
    </ligand>
</feature>
<keyword evidence="3 17" id="KW-0479">Metal-binding</keyword>
<evidence type="ECO:0000256" key="13">
    <source>
        <dbReference type="ARBA" id="ARBA00023204"/>
    </source>
</evidence>
<keyword evidence="20" id="KW-1185">Reference proteome</keyword>
<accession>A0ABZ1T2W5</accession>
<dbReference type="InterPro" id="IPR013815">
    <property type="entry name" value="ATP_grasp_subdomain_1"/>
</dbReference>
<evidence type="ECO:0000256" key="8">
    <source>
        <dbReference type="ARBA" id="ARBA00022771"/>
    </source>
</evidence>
<keyword evidence="2 17" id="KW-0963">Cytoplasm</keyword>
<comment type="function">
    <text evidence="17">The UvrABC repair system catalyzes the recognition and processing of DNA lesions. UvrA is an ATPase and a DNA-binding protein. A damage recognition complex composed of 2 UvrA and 2 UvrB subunits scans DNA for abnormalities. When the presence of a lesion has been verified by UvrB, the UvrA molecules dissociate.</text>
</comment>
<comment type="subcellular location">
    <subcellularLocation>
        <location evidence="1 17">Cytoplasm</location>
    </subcellularLocation>
</comment>
<dbReference type="HAMAP" id="MF_00205">
    <property type="entry name" value="UvrA"/>
    <property type="match status" value="1"/>
</dbReference>
<evidence type="ECO:0000256" key="15">
    <source>
        <dbReference type="ARBA" id="ARBA00039316"/>
    </source>
</evidence>
<dbReference type="SUPFAM" id="SSF52540">
    <property type="entry name" value="P-loop containing nucleoside triphosphate hydrolases"/>
    <property type="match status" value="2"/>
</dbReference>
<dbReference type="SMART" id="SM00382">
    <property type="entry name" value="AAA"/>
    <property type="match status" value="1"/>
</dbReference>
<feature type="binding site" evidence="17">
    <location>
        <begin position="702"/>
        <end position="709"/>
    </location>
    <ligand>
        <name>ATP</name>
        <dbReference type="ChEBI" id="CHEBI:30616"/>
    </ligand>
</feature>
<keyword evidence="4 17" id="KW-0677">Repeat</keyword>
<organism evidence="19 20">
    <name type="scientific">Microbispora hainanensis</name>
    <dbReference type="NCBI Taxonomy" id="568844"/>
    <lineage>
        <taxon>Bacteria</taxon>
        <taxon>Bacillati</taxon>
        <taxon>Actinomycetota</taxon>
        <taxon>Actinomycetes</taxon>
        <taxon>Streptosporangiales</taxon>
        <taxon>Streptosporangiaceae</taxon>
        <taxon>Microbispora</taxon>
    </lineage>
</organism>
<dbReference type="Gene3D" id="1.20.1580.10">
    <property type="entry name" value="ABC transporter ATPase like domain"/>
    <property type="match status" value="2"/>
</dbReference>
<dbReference type="PROSITE" id="PS00211">
    <property type="entry name" value="ABC_TRANSPORTER_1"/>
    <property type="match status" value="2"/>
</dbReference>
<dbReference type="InterPro" id="IPR027417">
    <property type="entry name" value="P-loop_NTPase"/>
</dbReference>
<evidence type="ECO:0000256" key="11">
    <source>
        <dbReference type="ARBA" id="ARBA00022881"/>
    </source>
</evidence>
<keyword evidence="8 17" id="KW-0863">Zinc-finger</keyword>